<gene>
    <name evidence="2" type="ORF">DU505_18870</name>
</gene>
<comment type="caution">
    <text evidence="2">The sequence shown here is derived from an EMBL/GenBank/DDBJ whole genome shotgun (WGS) entry which is preliminary data.</text>
</comment>
<sequence>MINLDDQGGPDMAVDASSMGALRSKINLSLHTYHATRLWWGRGVESGKPQIIGMRQFLFLAGAIQRNATLDDPYADHWMLLIDEKLEEVRDKLDTALADAERLLEQVPSELTIEENVNQRPFNTPVYTGGQQGWLALRLLIDFDRLVRHLLLASHVAFLSRDGAHDRLRVANHALRSLCAFPQRYPGYSGISRDDVAANNAKAREAREKFGELPQDVLDGSRRSLYAPPIQKVQQAAASYNAAAAGLDQEESPANGTERESRQELSSRDDPCHQTYFGPEGLNEGRNDGGTIKDT</sequence>
<evidence type="ECO:0000313" key="3">
    <source>
        <dbReference type="Proteomes" id="UP000252405"/>
    </source>
</evidence>
<dbReference type="InterPro" id="IPR014996">
    <property type="entry name" value="AcaB"/>
</dbReference>
<name>A0A368TQ95_9GAMM</name>
<keyword evidence="3" id="KW-1185">Reference proteome</keyword>
<dbReference type="AlphaFoldDB" id="A0A368TQ95"/>
<dbReference type="RefSeq" id="WP_114480520.1">
    <property type="nucleotide sequence ID" value="NZ_QPII01000019.1"/>
</dbReference>
<protein>
    <submittedName>
        <fullName evidence="2">TIGR03761 family integrating conjugative element protein</fullName>
    </submittedName>
</protein>
<reference evidence="2 3" key="1">
    <citation type="submission" date="2018-07" db="EMBL/GenBank/DDBJ databases">
        <title>Halomonas montanilacus sp. nov., isolated from Lake Pengyan on Tibetan Plateau.</title>
        <authorList>
            <person name="Lu H."/>
            <person name="Xing P."/>
            <person name="Wu Q."/>
        </authorList>
    </citation>
    <scope>NUCLEOTIDE SEQUENCE [LARGE SCALE GENOMIC DNA]</scope>
    <source>
        <strain evidence="2 3">PYC7W</strain>
    </source>
</reference>
<dbReference type="OrthoDB" id="8524550at2"/>
<feature type="compositionally biased region" description="Basic and acidic residues" evidence="1">
    <location>
        <begin position="283"/>
        <end position="295"/>
    </location>
</feature>
<dbReference type="NCBIfam" id="TIGR03761">
    <property type="entry name" value="ICE_PFL4669"/>
    <property type="match status" value="1"/>
</dbReference>
<dbReference type="Pfam" id="PF08900">
    <property type="entry name" value="AcaB"/>
    <property type="match status" value="1"/>
</dbReference>
<dbReference type="EMBL" id="QPII01000019">
    <property type="protein sequence ID" value="RCV86895.1"/>
    <property type="molecule type" value="Genomic_DNA"/>
</dbReference>
<organism evidence="2 3">
    <name type="scientific">Billgrantia montanilacus</name>
    <dbReference type="NCBI Taxonomy" id="2282305"/>
    <lineage>
        <taxon>Bacteria</taxon>
        <taxon>Pseudomonadati</taxon>
        <taxon>Pseudomonadota</taxon>
        <taxon>Gammaproteobacteria</taxon>
        <taxon>Oceanospirillales</taxon>
        <taxon>Halomonadaceae</taxon>
        <taxon>Billgrantia</taxon>
    </lineage>
</organism>
<dbReference type="Proteomes" id="UP000252405">
    <property type="component" value="Unassembled WGS sequence"/>
</dbReference>
<evidence type="ECO:0000313" key="2">
    <source>
        <dbReference type="EMBL" id="RCV86895.1"/>
    </source>
</evidence>
<proteinExistence type="predicted"/>
<accession>A0A368TQ95</accession>
<feature type="compositionally biased region" description="Basic and acidic residues" evidence="1">
    <location>
        <begin position="257"/>
        <end position="272"/>
    </location>
</feature>
<feature type="region of interest" description="Disordered" evidence="1">
    <location>
        <begin position="239"/>
        <end position="295"/>
    </location>
</feature>
<evidence type="ECO:0000256" key="1">
    <source>
        <dbReference type="SAM" id="MobiDB-lite"/>
    </source>
</evidence>